<dbReference type="SUPFAM" id="SSF52540">
    <property type="entry name" value="P-loop containing nucleoside triphosphate hydrolases"/>
    <property type="match status" value="1"/>
</dbReference>
<dbReference type="GO" id="GO:0005096">
    <property type="term" value="F:GTPase activator activity"/>
    <property type="evidence" value="ECO:0007669"/>
    <property type="project" value="InterPro"/>
</dbReference>
<dbReference type="GO" id="GO:0008081">
    <property type="term" value="F:phosphoric diester hydrolase activity"/>
    <property type="evidence" value="ECO:0007669"/>
    <property type="project" value="InterPro"/>
</dbReference>
<dbReference type="GO" id="GO:0005789">
    <property type="term" value="C:endoplasmic reticulum membrane"/>
    <property type="evidence" value="ECO:0007669"/>
    <property type="project" value="TreeGrafter"/>
</dbReference>
<feature type="coiled-coil region" evidence="13">
    <location>
        <begin position="1098"/>
        <end position="1181"/>
    </location>
</feature>
<dbReference type="PANTHER" id="PTHR42758:SF3">
    <property type="entry name" value="LYSOPHOSPHOLIPASE D GDPD3"/>
    <property type="match status" value="1"/>
</dbReference>
<keyword evidence="19" id="KW-1185">Reference proteome</keyword>
<dbReference type="PROSITE" id="PS51792">
    <property type="entry name" value="YIPPEE"/>
    <property type="match status" value="1"/>
</dbReference>
<dbReference type="Gene3D" id="3.40.50.300">
    <property type="entry name" value="P-loop containing nucleotide triphosphate hydrolases"/>
    <property type="match status" value="1"/>
</dbReference>
<dbReference type="EMBL" id="JAROKS010000012">
    <property type="protein sequence ID" value="KAK1798418.1"/>
    <property type="molecule type" value="Genomic_DNA"/>
</dbReference>
<evidence type="ECO:0000256" key="15">
    <source>
        <dbReference type="SAM" id="Phobius"/>
    </source>
</evidence>
<comment type="catalytic activity">
    <reaction evidence="10">
        <text>N-hexadecanoyl-1-(9Z-octadecenoyl)-sn-glycero-3-phosphoethanolamine + H2O = N-hexadecanoylethanolamine + 1-(9Z-octadecenoyl)-sn-glycero-3-phosphate + H(+)</text>
        <dbReference type="Rhea" id="RHEA:53168"/>
        <dbReference type="ChEBI" id="CHEBI:15377"/>
        <dbReference type="ChEBI" id="CHEBI:15378"/>
        <dbReference type="ChEBI" id="CHEBI:71464"/>
        <dbReference type="ChEBI" id="CHEBI:74544"/>
        <dbReference type="ChEBI" id="CHEBI:85217"/>
    </reaction>
    <physiologicalReaction direction="left-to-right" evidence="10">
        <dbReference type="Rhea" id="RHEA:53169"/>
    </physiologicalReaction>
</comment>
<dbReference type="SUPFAM" id="SSF51695">
    <property type="entry name" value="PLC-like phosphodiesterases"/>
    <property type="match status" value="1"/>
</dbReference>
<evidence type="ECO:0000256" key="3">
    <source>
        <dbReference type="ARBA" id="ARBA00022692"/>
    </source>
</evidence>
<dbReference type="InterPro" id="IPR006073">
    <property type="entry name" value="GTP-bd"/>
</dbReference>
<dbReference type="InterPro" id="IPR030395">
    <property type="entry name" value="GP_PDE_dom"/>
</dbReference>
<evidence type="ECO:0000313" key="19">
    <source>
        <dbReference type="Proteomes" id="UP001239994"/>
    </source>
</evidence>
<keyword evidence="6" id="KW-0443">Lipid metabolism</keyword>
<name>A0AAD8ZF79_9TELE</name>
<evidence type="ECO:0008006" key="20">
    <source>
        <dbReference type="Google" id="ProtNLM"/>
    </source>
</evidence>
<evidence type="ECO:0000259" key="16">
    <source>
        <dbReference type="PROSITE" id="PS51704"/>
    </source>
</evidence>
<comment type="caution">
    <text evidence="18">The sequence shown here is derived from an EMBL/GenBank/DDBJ whole genome shotgun (WGS) entry which is preliminary data.</text>
</comment>
<evidence type="ECO:0000256" key="12">
    <source>
        <dbReference type="ARBA" id="ARBA00048947"/>
    </source>
</evidence>
<feature type="coiled-coil region" evidence="13">
    <location>
        <begin position="991"/>
        <end position="1050"/>
    </location>
</feature>
<comment type="catalytic activity">
    <reaction evidence="8">
        <text>1-O-hexadecyl-sn-glycero-3-phosphocholine + H2O = 1-O-hexadecyl-sn-glycero-3-phosphate + choline + H(+)</text>
        <dbReference type="Rhea" id="RHEA:41143"/>
        <dbReference type="ChEBI" id="CHEBI:15354"/>
        <dbReference type="ChEBI" id="CHEBI:15377"/>
        <dbReference type="ChEBI" id="CHEBI:15378"/>
        <dbReference type="ChEBI" id="CHEBI:64496"/>
        <dbReference type="ChEBI" id="CHEBI:77580"/>
    </reaction>
    <physiologicalReaction direction="left-to-right" evidence="8">
        <dbReference type="Rhea" id="RHEA:41144"/>
    </physiologicalReaction>
</comment>
<feature type="domain" description="Yippee" evidence="17">
    <location>
        <begin position="251"/>
        <end position="348"/>
    </location>
</feature>
<feature type="transmembrane region" description="Helical" evidence="15">
    <location>
        <begin position="658"/>
        <end position="676"/>
    </location>
</feature>
<evidence type="ECO:0000256" key="5">
    <source>
        <dbReference type="ARBA" id="ARBA00022989"/>
    </source>
</evidence>
<dbReference type="Gene3D" id="3.20.20.190">
    <property type="entry name" value="Phosphatidylinositol (PI) phosphodiesterase"/>
    <property type="match status" value="1"/>
</dbReference>
<dbReference type="PROSITE" id="PS51704">
    <property type="entry name" value="GP_PDE"/>
    <property type="match status" value="1"/>
</dbReference>
<dbReference type="InterPro" id="IPR015390">
    <property type="entry name" value="Rabaptin_Rab5-bd_dom"/>
</dbReference>
<feature type="region of interest" description="Disordered" evidence="14">
    <location>
        <begin position="867"/>
        <end position="910"/>
    </location>
</feature>
<dbReference type="Proteomes" id="UP001239994">
    <property type="component" value="Unassembled WGS sequence"/>
</dbReference>
<evidence type="ECO:0000256" key="14">
    <source>
        <dbReference type="SAM" id="MobiDB-lite"/>
    </source>
</evidence>
<dbReference type="Gene3D" id="1.20.5.340">
    <property type="match status" value="1"/>
</dbReference>
<organism evidence="18 19">
    <name type="scientific">Electrophorus voltai</name>
    <dbReference type="NCBI Taxonomy" id="2609070"/>
    <lineage>
        <taxon>Eukaryota</taxon>
        <taxon>Metazoa</taxon>
        <taxon>Chordata</taxon>
        <taxon>Craniata</taxon>
        <taxon>Vertebrata</taxon>
        <taxon>Euteleostomi</taxon>
        <taxon>Actinopterygii</taxon>
        <taxon>Neopterygii</taxon>
        <taxon>Teleostei</taxon>
        <taxon>Ostariophysi</taxon>
        <taxon>Gymnotiformes</taxon>
        <taxon>Gymnotoidei</taxon>
        <taxon>Gymnotidae</taxon>
        <taxon>Electrophorus</taxon>
    </lineage>
</organism>
<accession>A0AAD8ZF79</accession>
<evidence type="ECO:0000256" key="4">
    <source>
        <dbReference type="ARBA" id="ARBA00022801"/>
    </source>
</evidence>
<reference evidence="18" key="1">
    <citation type="submission" date="2023-03" db="EMBL/GenBank/DDBJ databases">
        <title>Electrophorus voltai genome.</title>
        <authorList>
            <person name="Bian C."/>
        </authorList>
    </citation>
    <scope>NUCLEOTIDE SEQUENCE</scope>
    <source>
        <strain evidence="18">CB-2022</strain>
        <tissue evidence="18">Muscle</tissue>
    </source>
</reference>
<keyword evidence="3 15" id="KW-0812">Transmembrane</keyword>
<dbReference type="Gene3D" id="1.20.5.730">
    <property type="entry name" value="Single helix bin"/>
    <property type="match status" value="1"/>
</dbReference>
<evidence type="ECO:0000256" key="7">
    <source>
        <dbReference type="ARBA" id="ARBA00023136"/>
    </source>
</evidence>
<comment type="catalytic activity">
    <reaction evidence="9">
        <text>N-(5Z,8Z,11Z,14Z-eicosatetraenoyl)-1-(9Z-octadecenoyl)-sn-glycero-3-phosphoethanolamine + H2O = N-(5Z,8Z,11Z,14Z-eicosatetraenoyl)-ethanolamine + 1-(9Z-octadecenoyl)-sn-glycero-3-phosphate + H(+)</text>
        <dbReference type="Rhea" id="RHEA:45544"/>
        <dbReference type="ChEBI" id="CHEBI:2700"/>
        <dbReference type="ChEBI" id="CHEBI:15377"/>
        <dbReference type="ChEBI" id="CHEBI:15378"/>
        <dbReference type="ChEBI" id="CHEBI:74544"/>
        <dbReference type="ChEBI" id="CHEBI:85223"/>
    </reaction>
    <physiologicalReaction direction="left-to-right" evidence="9">
        <dbReference type="Rhea" id="RHEA:45545"/>
    </physiologicalReaction>
</comment>
<evidence type="ECO:0000313" key="18">
    <source>
        <dbReference type="EMBL" id="KAK1798418.1"/>
    </source>
</evidence>
<dbReference type="InterPro" id="IPR017946">
    <property type="entry name" value="PLC-like_Pdiesterase_TIM-brl"/>
</dbReference>
<dbReference type="GO" id="GO:0046475">
    <property type="term" value="P:glycerophospholipid catabolic process"/>
    <property type="evidence" value="ECO:0007669"/>
    <property type="project" value="TreeGrafter"/>
</dbReference>
<evidence type="ECO:0000256" key="10">
    <source>
        <dbReference type="ARBA" id="ARBA00047538"/>
    </source>
</evidence>
<proteinExistence type="inferred from homology"/>
<dbReference type="SUPFAM" id="SSF103652">
    <property type="entry name" value="G protein-binding domain"/>
    <property type="match status" value="2"/>
</dbReference>
<comment type="similarity">
    <text evidence="2">Belongs to the glycerophosphoryl diester phosphodiesterase family.</text>
</comment>
<gene>
    <name evidence="18" type="ORF">P4O66_007872</name>
</gene>
<feature type="transmembrane region" description="Helical" evidence="15">
    <location>
        <begin position="688"/>
        <end position="708"/>
    </location>
</feature>
<feature type="domain" description="GP-PDE" evidence="16">
    <location>
        <begin position="39"/>
        <end position="267"/>
    </location>
</feature>
<evidence type="ECO:0000256" key="8">
    <source>
        <dbReference type="ARBA" id="ARBA00036083"/>
    </source>
</evidence>
<dbReference type="GO" id="GO:0004622">
    <property type="term" value="F:phosphatidylcholine lysophospholipase activity"/>
    <property type="evidence" value="ECO:0007669"/>
    <property type="project" value="TreeGrafter"/>
</dbReference>
<dbReference type="GO" id="GO:0005525">
    <property type="term" value="F:GTP binding"/>
    <property type="evidence" value="ECO:0007669"/>
    <property type="project" value="InterPro"/>
</dbReference>
<comment type="subcellular location">
    <subcellularLocation>
        <location evidence="1">Membrane</location>
    </subcellularLocation>
</comment>
<evidence type="ECO:0000259" key="17">
    <source>
        <dbReference type="PROSITE" id="PS51792"/>
    </source>
</evidence>
<dbReference type="Pfam" id="PF01926">
    <property type="entry name" value="MMR_HSR1"/>
    <property type="match status" value="1"/>
</dbReference>
<feature type="transmembrane region" description="Helical" evidence="15">
    <location>
        <begin position="197"/>
        <end position="219"/>
    </location>
</feature>
<feature type="transmembrane region" description="Helical" evidence="15">
    <location>
        <begin position="630"/>
        <end position="651"/>
    </location>
</feature>
<evidence type="ECO:0000256" key="13">
    <source>
        <dbReference type="SAM" id="Coils"/>
    </source>
</evidence>
<evidence type="ECO:0000256" key="1">
    <source>
        <dbReference type="ARBA" id="ARBA00004370"/>
    </source>
</evidence>
<feature type="coiled-coil region" evidence="13">
    <location>
        <begin position="822"/>
        <end position="867"/>
    </location>
</feature>
<evidence type="ECO:0000256" key="9">
    <source>
        <dbReference type="ARBA" id="ARBA00047392"/>
    </source>
</evidence>
<sequence length="1248" mass="140812">MSSFLYYLLPAVGGYTLMSFYLLKNPHILHKKKKTAFYCTHISHRGGSGERIESTMEAFEHAVEVGTEMLELDCHMTCDGHVIISHDYNLLRQTGQDVNISDVNLEELPSYKERLEVTFYTGHFSTGLDRRFALLEDVFRMFSKVPINIEVSALVKKFNRESITVWASVDSRIMKACRKVNSSMPYMFTEMRGLQLLLLYYTGLLPFIPLGESFLQFYLPRIFNRCVPRFCFMVKLTKAKTFQAYLDTCHRRYSCVHCRAHLASHDDLISKSFQGSQGRAYLFNSVVNVGCGPAEERLLLTGLHAVADIYCENCHTTLGWKYEQAFELSQNCFTAALAVCDANDSRLITIAESVGVTLLPPRKKITVMLMGNHSAGKSSFINWYVEEHIQKTGVAIETQGFTFVTSGRKRESLTGNATLHLYPHFKPLQEFKGVSEYLGTEICTSRQKRFSLVTFVDTPGLVDGDMKYPFDVDDAILWLGKLCDLVLVFFDPMGQALCKRTLNIVEKLNETQGDRLRFYLSKADEAGGESDRQRVMMQIVQELCKRPGLNKCGFDMPTIYVPNTNKPSRCVNQIEEVCRTIEKTINQTVQHTLNALEKDCEVISDAITDTLSRDRRCSVENRRARCKGCALGLLGFATPLLLLFTLVLGSVSREMLDLVLGANGTETLALYLSPVVNAFQSMSGEVQLYIFGGLALFSFILIILARFSSRTQYTLSGKQKRQLQEKLEYVQEVVKTQKVGGAHMFERVCMCLYVFIGAVVTQWLSLKSFIMEVTDKTETLNEAGDSVVPPESEANSQTQLAECRAQLEHWKGVATICELSKQEELQELQRNYDQEIQSLQEAFRETVSQYEARISALQSERAQWRRAGVTPYNKDSIKKGRMETSPPTETPPAARPHPTDPAAEGAEEDSKPLELMAEPCNPGCAGLHMEGFYTQHFDSASLSSFSMDTPSLPRRTPPQDDTASLVSTGTLVPEAIYLPPPGHRLVTHADWDALQAQVSELQGELDRMTKEKLDMEKELETQSTETQKQVSVLQSQVQTSETLLQELQRSFSQTQSAVQSRLKRVCSELCRLKGKEEENSPAGDKHPPLFALQEAHSEERLRIEIVNLKEQLEIRTEESEVLEVQLSSLKIETDRIQSEKDKLEGELQECRTELQGLRVALSHLQRDCKTQSQDKAVLQQQCLELRSQVISLRSQLDTSQAVQKDFVQLSQSLQVKLEQIRQSDSLHQVRQVLGEGLEVEAECPGSAS</sequence>
<dbReference type="InterPro" id="IPR052271">
    <property type="entry name" value="GDPD-Related"/>
</dbReference>
<keyword evidence="7 15" id="KW-0472">Membrane</keyword>
<dbReference type="InterPro" id="IPR027417">
    <property type="entry name" value="P-loop_NTPase"/>
</dbReference>
<dbReference type="Pfam" id="PF03528">
    <property type="entry name" value="Rabaptin"/>
    <property type="match status" value="1"/>
</dbReference>
<dbReference type="AlphaFoldDB" id="A0AAD8ZF79"/>
<comment type="catalytic activity">
    <reaction evidence="12">
        <text>N,1-di-(9Z-octadecenoyl)-sn-glycero-3-phosphoethanolamine + H2O = N-(9Z-octadecenoyl) ethanolamine + 1-(9Z-octadecenoyl)-sn-glycero-3-phosphate + H(+)</text>
        <dbReference type="Rhea" id="RHEA:56460"/>
        <dbReference type="ChEBI" id="CHEBI:15377"/>
        <dbReference type="ChEBI" id="CHEBI:15378"/>
        <dbReference type="ChEBI" id="CHEBI:71466"/>
        <dbReference type="ChEBI" id="CHEBI:74544"/>
        <dbReference type="ChEBI" id="CHEBI:85222"/>
    </reaction>
    <physiologicalReaction direction="left-to-right" evidence="12">
        <dbReference type="Rhea" id="RHEA:56461"/>
    </physiologicalReaction>
</comment>
<comment type="catalytic activity">
    <reaction evidence="11">
        <text>1-O-(1Z-octadecenyl)-sn-glycero-3-phospho-N-hexadecanoyl-ethanolamine + H2O = 1-O-(1Z-octadecenyl)-sn-glycero-3-phosphate + N-hexadecanoylethanolamine + H(+)</text>
        <dbReference type="Rhea" id="RHEA:53184"/>
        <dbReference type="ChEBI" id="CHEBI:15377"/>
        <dbReference type="ChEBI" id="CHEBI:15378"/>
        <dbReference type="ChEBI" id="CHEBI:71464"/>
        <dbReference type="ChEBI" id="CHEBI:137009"/>
        <dbReference type="ChEBI" id="CHEBI:137017"/>
    </reaction>
    <physiologicalReaction direction="left-to-right" evidence="11">
        <dbReference type="Rhea" id="RHEA:53185"/>
    </physiologicalReaction>
</comment>
<dbReference type="Pfam" id="PF03009">
    <property type="entry name" value="GDPD"/>
    <property type="match status" value="1"/>
</dbReference>
<keyword evidence="5 15" id="KW-1133">Transmembrane helix</keyword>
<dbReference type="PANTHER" id="PTHR42758">
    <property type="entry name" value="PHOSPHATIDYLGLYCEROL PHOSPHOLIPASE C"/>
    <property type="match status" value="1"/>
</dbReference>
<dbReference type="GO" id="GO:0008083">
    <property type="term" value="F:growth factor activity"/>
    <property type="evidence" value="ECO:0007669"/>
    <property type="project" value="InterPro"/>
</dbReference>
<protein>
    <recommendedName>
        <fullName evidence="20">G domain-containing protein</fullName>
    </recommendedName>
</protein>
<evidence type="ECO:0000256" key="6">
    <source>
        <dbReference type="ARBA" id="ARBA00023098"/>
    </source>
</evidence>
<keyword evidence="4" id="KW-0378">Hydrolase</keyword>
<dbReference type="PROSITE" id="PS50007">
    <property type="entry name" value="PIPLC_X_DOMAIN"/>
    <property type="match status" value="1"/>
</dbReference>
<dbReference type="Pfam" id="PF09311">
    <property type="entry name" value="Rab5-bind"/>
    <property type="match status" value="2"/>
</dbReference>
<feature type="transmembrane region" description="Helical" evidence="15">
    <location>
        <begin position="748"/>
        <end position="766"/>
    </location>
</feature>
<keyword evidence="13" id="KW-0175">Coiled coil</keyword>
<feature type="transmembrane region" description="Helical" evidence="15">
    <location>
        <begin position="6"/>
        <end position="23"/>
    </location>
</feature>
<dbReference type="InterPro" id="IPR018514">
    <property type="entry name" value="Rabaptin_CC"/>
</dbReference>
<dbReference type="InterPro" id="IPR034751">
    <property type="entry name" value="Yippee"/>
</dbReference>
<evidence type="ECO:0000256" key="11">
    <source>
        <dbReference type="ARBA" id="ARBA00048580"/>
    </source>
</evidence>
<evidence type="ECO:0000256" key="2">
    <source>
        <dbReference type="ARBA" id="ARBA00007277"/>
    </source>
</evidence>